<comment type="caution">
    <text evidence="3">The sequence shown here is derived from an EMBL/GenBank/DDBJ whole genome shotgun (WGS) entry which is preliminary data.</text>
</comment>
<dbReference type="InterPro" id="IPR010982">
    <property type="entry name" value="Lambda_DNA-bd_dom_sf"/>
</dbReference>
<dbReference type="Gene3D" id="1.10.260.40">
    <property type="entry name" value="lambda repressor-like DNA-binding domains"/>
    <property type="match status" value="1"/>
</dbReference>
<gene>
    <name evidence="3" type="ORF">GCM10011394_14620</name>
</gene>
<evidence type="ECO:0000313" key="4">
    <source>
        <dbReference type="Proteomes" id="UP000599009"/>
    </source>
</evidence>
<reference evidence="4" key="1">
    <citation type="journal article" date="2019" name="Int. J. Syst. Evol. Microbiol.">
        <title>The Global Catalogue of Microorganisms (GCM) 10K type strain sequencing project: providing services to taxonomists for standard genome sequencing and annotation.</title>
        <authorList>
            <consortium name="The Broad Institute Genomics Platform"/>
            <consortium name="The Broad Institute Genome Sequencing Center for Infectious Disease"/>
            <person name="Wu L."/>
            <person name="Ma J."/>
        </authorList>
    </citation>
    <scope>NUCLEOTIDE SEQUENCE [LARGE SCALE GENOMIC DNA]</scope>
    <source>
        <strain evidence="4">CGMCC 1.8985</strain>
    </source>
</reference>
<dbReference type="Pfam" id="PF13464">
    <property type="entry name" value="RodZ_C"/>
    <property type="match status" value="1"/>
</dbReference>
<dbReference type="InterPro" id="IPR001387">
    <property type="entry name" value="Cro/C1-type_HTH"/>
</dbReference>
<dbReference type="PANTHER" id="PTHR34475:SF1">
    <property type="entry name" value="CYTOSKELETON PROTEIN RODZ"/>
    <property type="match status" value="1"/>
</dbReference>
<feature type="domain" description="Cytoskeleton protein RodZ-like C-terminal" evidence="2">
    <location>
        <begin position="189"/>
        <end position="259"/>
    </location>
</feature>
<dbReference type="EMBL" id="BMME01000001">
    <property type="protein sequence ID" value="GGK06526.1"/>
    <property type="molecule type" value="Genomic_DNA"/>
</dbReference>
<dbReference type="PANTHER" id="PTHR34475">
    <property type="match status" value="1"/>
</dbReference>
<keyword evidence="1" id="KW-0472">Membrane</keyword>
<keyword evidence="4" id="KW-1185">Reference proteome</keyword>
<feature type="transmembrane region" description="Helical" evidence="1">
    <location>
        <begin position="113"/>
        <end position="130"/>
    </location>
</feature>
<sequence>MMPPDQNTTDANQGCGQRLRIAREAAGLTVPDVATRLRMPVRVVESLEAEDWSRLGAPVFIRGQLRSYGRLLGLGTEAVHIASGVDPIRPVELTPRTYVPRMRIIAEQSARRLVYVVITAAIALPVWLATQPHLVSQDTVSGSLDVPVEIPGASVSQGSRGPTPLVASMAPVAQRPVLLVPPAANGLELRLAEDSWVEITAPDGSVVEQVLLHAGAVRAFDAGEVGGVVLGNASAVDVRRNGVEQDISPYLRANVARFTVSSDGSLAPPGP</sequence>
<proteinExistence type="predicted"/>
<evidence type="ECO:0000256" key="1">
    <source>
        <dbReference type="SAM" id="Phobius"/>
    </source>
</evidence>
<accession>A0ABQ2ECH7</accession>
<dbReference type="Pfam" id="PF13413">
    <property type="entry name" value="HTH_25"/>
    <property type="match status" value="1"/>
</dbReference>
<dbReference type="InterPro" id="IPR050400">
    <property type="entry name" value="Bact_Cytoskel_RodZ"/>
</dbReference>
<keyword evidence="1" id="KW-0812">Transmembrane</keyword>
<dbReference type="CDD" id="cd00093">
    <property type="entry name" value="HTH_XRE"/>
    <property type="match status" value="1"/>
</dbReference>
<evidence type="ECO:0000313" key="3">
    <source>
        <dbReference type="EMBL" id="GGK06526.1"/>
    </source>
</evidence>
<dbReference type="InterPro" id="IPR025194">
    <property type="entry name" value="RodZ-like_C"/>
</dbReference>
<evidence type="ECO:0000259" key="2">
    <source>
        <dbReference type="Pfam" id="PF13464"/>
    </source>
</evidence>
<protein>
    <submittedName>
        <fullName evidence="3">Membrane protein</fullName>
    </submittedName>
</protein>
<keyword evidence="1" id="KW-1133">Transmembrane helix</keyword>
<organism evidence="3 4">
    <name type="scientific">Luteimonas terricola</name>
    <dbReference type="NCBI Taxonomy" id="645597"/>
    <lineage>
        <taxon>Bacteria</taxon>
        <taxon>Pseudomonadati</taxon>
        <taxon>Pseudomonadota</taxon>
        <taxon>Gammaproteobacteria</taxon>
        <taxon>Lysobacterales</taxon>
        <taxon>Lysobacteraceae</taxon>
        <taxon>Luteimonas</taxon>
    </lineage>
</organism>
<dbReference type="Proteomes" id="UP000599009">
    <property type="component" value="Unassembled WGS sequence"/>
</dbReference>
<name>A0ABQ2ECH7_9GAMM</name>